<keyword evidence="2" id="KW-0285">Flavoprotein</keyword>
<keyword evidence="3" id="KW-0288">FMN</keyword>
<keyword evidence="5" id="KW-0560">Oxidoreductase</keyword>
<dbReference type="RefSeq" id="WP_171716257.1">
    <property type="nucleotide sequence ID" value="NZ_WHOB01000016.1"/>
</dbReference>
<accession>A0ABX1YB38</accession>
<dbReference type="InterPro" id="IPR044152">
    <property type="entry name" value="YqjM-like"/>
</dbReference>
<gene>
    <name evidence="7" type="ORF">GC101_04560</name>
</gene>
<feature type="domain" description="NADH:flavin oxidoreductase/NADH oxidase N-terminal" evidence="6">
    <location>
        <begin position="14"/>
        <end position="354"/>
    </location>
</feature>
<comment type="cofactor">
    <cofactor evidence="1">
        <name>FMN</name>
        <dbReference type="ChEBI" id="CHEBI:58210"/>
    </cofactor>
</comment>
<evidence type="ECO:0000259" key="6">
    <source>
        <dbReference type="Pfam" id="PF00724"/>
    </source>
</evidence>
<evidence type="ECO:0000256" key="3">
    <source>
        <dbReference type="ARBA" id="ARBA00022643"/>
    </source>
</evidence>
<dbReference type="InterPro" id="IPR013785">
    <property type="entry name" value="Aldolase_TIM"/>
</dbReference>
<evidence type="ECO:0000256" key="2">
    <source>
        <dbReference type="ARBA" id="ARBA00022630"/>
    </source>
</evidence>
<dbReference type="PANTHER" id="PTHR43303">
    <property type="entry name" value="NADPH DEHYDROGENASE C23G7.10C-RELATED"/>
    <property type="match status" value="1"/>
</dbReference>
<evidence type="ECO:0000256" key="5">
    <source>
        <dbReference type="ARBA" id="ARBA00023002"/>
    </source>
</evidence>
<dbReference type="PANTHER" id="PTHR43303:SF4">
    <property type="entry name" value="NADPH DEHYDROGENASE C23G7.10C-RELATED"/>
    <property type="match status" value="1"/>
</dbReference>
<protein>
    <submittedName>
        <fullName evidence="7">12-oxophytodienoate reductase</fullName>
    </submittedName>
</protein>
<dbReference type="InterPro" id="IPR001155">
    <property type="entry name" value="OxRdtase_FMN_N"/>
</dbReference>
<evidence type="ECO:0000313" key="7">
    <source>
        <dbReference type="EMBL" id="NOU78147.1"/>
    </source>
</evidence>
<evidence type="ECO:0000313" key="8">
    <source>
        <dbReference type="Proteomes" id="UP000596857"/>
    </source>
</evidence>
<evidence type="ECO:0000256" key="1">
    <source>
        <dbReference type="ARBA" id="ARBA00001917"/>
    </source>
</evidence>
<comment type="caution">
    <text evidence="7">The sequence shown here is derived from an EMBL/GenBank/DDBJ whole genome shotgun (WGS) entry which is preliminary data.</text>
</comment>
<evidence type="ECO:0000256" key="4">
    <source>
        <dbReference type="ARBA" id="ARBA00022857"/>
    </source>
</evidence>
<sequence>MSHPQNNNHSIQALFQPYTIHQLTLPTRIVMSPMARAFSPEGVPGPDVAAYYRRRAENGVGLVITEGALIDHPSATSESRLPRLYGEAALNGWAEVVRQVHEAGGKIFPQIVHMGMIRPNGSQPNPEALSIGPSGLDLEGNKAGEPMSEDEIADVIQAYAAAALHAKEAGFDGIELHGAHGFLIDQFLWAKTNQRTDRYGGDLVKRARFAAQIVEAVRAAVGPDYPVAMRLSQWKMGDYAARLADTPEQLKDLLGVLVDAGVDIFHCSVRRFWEPEFAGSDLSFAGWVKKLTGKTTITVGAVGMDSDPAEGEGQAHPGLEGLVERLSNNEFDLVAVGRALLGDPAWAVKIRDGRLSELQAFTPESVAALS</sequence>
<name>A0ABX1YB38_9BACL</name>
<dbReference type="SUPFAM" id="SSF51395">
    <property type="entry name" value="FMN-linked oxidoreductases"/>
    <property type="match status" value="1"/>
</dbReference>
<proteinExistence type="predicted"/>
<keyword evidence="8" id="KW-1185">Reference proteome</keyword>
<reference evidence="7 8" key="1">
    <citation type="submission" date="2019-10" db="EMBL/GenBank/DDBJ databases">
        <title>Description of Paenibacillus terricola sp. nov.</title>
        <authorList>
            <person name="Carlier A."/>
            <person name="Qi S."/>
        </authorList>
    </citation>
    <scope>NUCLEOTIDE SEQUENCE [LARGE SCALE GENOMIC DNA]</scope>
    <source>
        <strain evidence="7 8">LMG 31459</strain>
    </source>
</reference>
<organism evidence="7 8">
    <name type="scientific">Paenibacillus phytohabitans</name>
    <dbReference type="NCBI Taxonomy" id="2654978"/>
    <lineage>
        <taxon>Bacteria</taxon>
        <taxon>Bacillati</taxon>
        <taxon>Bacillota</taxon>
        <taxon>Bacilli</taxon>
        <taxon>Bacillales</taxon>
        <taxon>Paenibacillaceae</taxon>
        <taxon>Paenibacillus</taxon>
    </lineage>
</organism>
<dbReference type="Gene3D" id="3.20.20.70">
    <property type="entry name" value="Aldolase class I"/>
    <property type="match status" value="1"/>
</dbReference>
<dbReference type="CDD" id="cd04747">
    <property type="entry name" value="OYE_like_5_FMN"/>
    <property type="match status" value="1"/>
</dbReference>
<keyword evidence="4" id="KW-0521">NADP</keyword>
<dbReference type="EMBL" id="WHOB01000016">
    <property type="protein sequence ID" value="NOU78147.1"/>
    <property type="molecule type" value="Genomic_DNA"/>
</dbReference>
<dbReference type="Pfam" id="PF00724">
    <property type="entry name" value="Oxidored_FMN"/>
    <property type="match status" value="1"/>
</dbReference>
<dbReference type="Proteomes" id="UP000596857">
    <property type="component" value="Unassembled WGS sequence"/>
</dbReference>